<dbReference type="HOGENOM" id="CLU_083377_0_0_1"/>
<dbReference type="AlphaFoldDB" id="V2XTP9"/>
<protein>
    <submittedName>
        <fullName evidence="2">Uncharacterized protein</fullName>
    </submittedName>
</protein>
<evidence type="ECO:0000313" key="3">
    <source>
        <dbReference type="Proteomes" id="UP000017559"/>
    </source>
</evidence>
<accession>V2XTP9</accession>
<feature type="compositionally biased region" description="Polar residues" evidence="1">
    <location>
        <begin position="193"/>
        <end position="209"/>
    </location>
</feature>
<name>V2XTP9_MONRO</name>
<gene>
    <name evidence="2" type="ORF">Moror_12293</name>
</gene>
<dbReference type="EMBL" id="AWSO01001796">
    <property type="protein sequence ID" value="ESK82794.1"/>
    <property type="molecule type" value="Genomic_DNA"/>
</dbReference>
<organism evidence="2 3">
    <name type="scientific">Moniliophthora roreri (strain MCA 2997)</name>
    <name type="common">Cocoa frosty pod rot fungus</name>
    <name type="synonym">Crinipellis roreri</name>
    <dbReference type="NCBI Taxonomy" id="1381753"/>
    <lineage>
        <taxon>Eukaryota</taxon>
        <taxon>Fungi</taxon>
        <taxon>Dikarya</taxon>
        <taxon>Basidiomycota</taxon>
        <taxon>Agaricomycotina</taxon>
        <taxon>Agaricomycetes</taxon>
        <taxon>Agaricomycetidae</taxon>
        <taxon>Agaricales</taxon>
        <taxon>Marasmiineae</taxon>
        <taxon>Marasmiaceae</taxon>
        <taxon>Moniliophthora</taxon>
    </lineage>
</organism>
<reference evidence="2 3" key="1">
    <citation type="journal article" date="2014" name="BMC Genomics">
        <title>Genome and secretome analysis of the hemibiotrophic fungal pathogen, Moniliophthora roreri, which causes frosty pod rot disease of cacao: mechanisms of the biotrophic and necrotrophic phases.</title>
        <authorList>
            <person name="Meinhardt L.W."/>
            <person name="Costa G.G.L."/>
            <person name="Thomazella D.P.T."/>
            <person name="Teixeira P.J.P.L."/>
            <person name="Carazzolle M.F."/>
            <person name="Schuster S.C."/>
            <person name="Carlson J.E."/>
            <person name="Guiltinan M.J."/>
            <person name="Mieczkowski P."/>
            <person name="Farmer A."/>
            <person name="Ramaraj T."/>
            <person name="Crozier J."/>
            <person name="Davis R.E."/>
            <person name="Shao J."/>
            <person name="Melnick R.L."/>
            <person name="Pereira G.A.G."/>
            <person name="Bailey B.A."/>
        </authorList>
    </citation>
    <scope>NUCLEOTIDE SEQUENCE [LARGE SCALE GENOMIC DNA]</scope>
    <source>
        <strain evidence="2 3">MCA 2997</strain>
    </source>
</reference>
<sequence>MTSNQQSTSSQRVFSDEVAHSGPFHPSAFDLLYLLNSEHYDAQLTVAVQDNDQQQALLSSLMFLRGHHRMLNKVLACLDQEAGVFVNAMTEGEDRIQLMGPATVPMPVLDVENLPLHVEIPETDTIYAFPTDADISPNEPAFFTEYLLERRQQLCRLASNNRTSTKNDPTTNSRGNDPSIANQNLPLIYPPTTDDNQTGDRTSHSDSSISNATERAQLFPNISPPSTLPPMSRNPFTRTNAVTNPDSSSHDIFERARLSPISPPLIYPTTQTQADPIVSVWDVEDNEMDDRASLQEPRSRPHMPHIMGQMEGVFEALNVLCAEW</sequence>
<feature type="region of interest" description="Disordered" evidence="1">
    <location>
        <begin position="157"/>
        <end position="209"/>
    </location>
</feature>
<dbReference type="Proteomes" id="UP000017559">
    <property type="component" value="Unassembled WGS sequence"/>
</dbReference>
<feature type="compositionally biased region" description="Polar residues" evidence="1">
    <location>
        <begin position="158"/>
        <end position="185"/>
    </location>
</feature>
<comment type="caution">
    <text evidence="2">The sequence shown here is derived from an EMBL/GenBank/DDBJ whole genome shotgun (WGS) entry which is preliminary data.</text>
</comment>
<proteinExistence type="predicted"/>
<evidence type="ECO:0000256" key="1">
    <source>
        <dbReference type="SAM" id="MobiDB-lite"/>
    </source>
</evidence>
<keyword evidence="3" id="KW-1185">Reference proteome</keyword>
<dbReference type="KEGG" id="mrr:Moror_12293"/>
<evidence type="ECO:0000313" key="2">
    <source>
        <dbReference type="EMBL" id="ESK82794.1"/>
    </source>
</evidence>